<evidence type="ECO:0000313" key="1">
    <source>
        <dbReference type="EMBL" id="KAL2740253.1"/>
    </source>
</evidence>
<evidence type="ECO:0000313" key="2">
    <source>
        <dbReference type="Proteomes" id="UP001607302"/>
    </source>
</evidence>
<proteinExistence type="predicted"/>
<sequence length="131" mass="15035">MIKLGVRVVRASISKLVLWPKPLLRTDFMTINNTVIEVNQEINVEQVIVEIIVNNEDFSHKEKKRSPIREGQIAEKKNSYDHFGKYIESLLRIIGFSTLTSKSTTQNQYSNSSVSSKYCSDIYSSSNELYL</sequence>
<keyword evidence="2" id="KW-1185">Reference proteome</keyword>
<dbReference type="AlphaFoldDB" id="A0ABD2C7F4"/>
<protein>
    <submittedName>
        <fullName evidence="1">Uncharacterized protein</fullName>
    </submittedName>
</protein>
<reference evidence="1 2" key="1">
    <citation type="journal article" date="2024" name="Ann. Entomol. Soc. Am.">
        <title>Genomic analyses of the southern and eastern yellowjacket wasps (Hymenoptera: Vespidae) reveal evolutionary signatures of social life.</title>
        <authorList>
            <person name="Catto M.A."/>
            <person name="Caine P.B."/>
            <person name="Orr S.E."/>
            <person name="Hunt B.G."/>
            <person name="Goodisman M.A.D."/>
        </authorList>
    </citation>
    <scope>NUCLEOTIDE SEQUENCE [LARGE SCALE GENOMIC DNA]</scope>
    <source>
        <strain evidence="1">233</strain>
        <tissue evidence="1">Head and thorax</tissue>
    </source>
</reference>
<gene>
    <name evidence="1" type="ORF">V1478_000394</name>
</gene>
<dbReference type="EMBL" id="JAUDFV010000020">
    <property type="protein sequence ID" value="KAL2740253.1"/>
    <property type="molecule type" value="Genomic_DNA"/>
</dbReference>
<dbReference type="Proteomes" id="UP001607302">
    <property type="component" value="Unassembled WGS sequence"/>
</dbReference>
<accession>A0ABD2C7F4</accession>
<organism evidence="1 2">
    <name type="scientific">Vespula squamosa</name>
    <name type="common">Southern yellow jacket</name>
    <name type="synonym">Wasp</name>
    <dbReference type="NCBI Taxonomy" id="30214"/>
    <lineage>
        <taxon>Eukaryota</taxon>
        <taxon>Metazoa</taxon>
        <taxon>Ecdysozoa</taxon>
        <taxon>Arthropoda</taxon>
        <taxon>Hexapoda</taxon>
        <taxon>Insecta</taxon>
        <taxon>Pterygota</taxon>
        <taxon>Neoptera</taxon>
        <taxon>Endopterygota</taxon>
        <taxon>Hymenoptera</taxon>
        <taxon>Apocrita</taxon>
        <taxon>Aculeata</taxon>
        <taxon>Vespoidea</taxon>
        <taxon>Vespidae</taxon>
        <taxon>Vespinae</taxon>
        <taxon>Vespula</taxon>
    </lineage>
</organism>
<comment type="caution">
    <text evidence="1">The sequence shown here is derived from an EMBL/GenBank/DDBJ whole genome shotgun (WGS) entry which is preliminary data.</text>
</comment>
<name>A0ABD2C7F4_VESSQ</name>